<dbReference type="AlphaFoldDB" id="A0A9I9D7P0"/>
<proteinExistence type="predicted"/>
<name>A0A9I9D7P0_CUCME</name>
<dbReference type="EnsemblPlants" id="MELO3C014046.2.1">
    <property type="protein sequence ID" value="MELO3C014046.2.1"/>
    <property type="gene ID" value="MELO3C014046.2"/>
</dbReference>
<evidence type="ECO:0000313" key="2">
    <source>
        <dbReference type="EnsemblPlants" id="MELO3C014046.2.1"/>
    </source>
</evidence>
<dbReference type="Gramene" id="MELO3C014046.2.1">
    <property type="protein sequence ID" value="MELO3C014046.2.1"/>
    <property type="gene ID" value="MELO3C014046.2"/>
</dbReference>
<accession>A0A9I9D7P0</accession>
<protein>
    <submittedName>
        <fullName evidence="2">Uncharacterized protein</fullName>
    </submittedName>
</protein>
<reference evidence="2" key="1">
    <citation type="submission" date="2023-03" db="UniProtKB">
        <authorList>
            <consortium name="EnsemblPlants"/>
        </authorList>
    </citation>
    <scope>IDENTIFICATION</scope>
</reference>
<sequence>MAAGASRTTNEEHSDGRWSFTNRGIRDGEEDGGQLGLGENDQTEAASLGCSWGEEENED</sequence>
<evidence type="ECO:0000256" key="1">
    <source>
        <dbReference type="SAM" id="MobiDB-lite"/>
    </source>
</evidence>
<feature type="region of interest" description="Disordered" evidence="1">
    <location>
        <begin position="1"/>
        <end position="59"/>
    </location>
</feature>
<organism evidence="2">
    <name type="scientific">Cucumis melo</name>
    <name type="common">Muskmelon</name>
    <dbReference type="NCBI Taxonomy" id="3656"/>
    <lineage>
        <taxon>Eukaryota</taxon>
        <taxon>Viridiplantae</taxon>
        <taxon>Streptophyta</taxon>
        <taxon>Embryophyta</taxon>
        <taxon>Tracheophyta</taxon>
        <taxon>Spermatophyta</taxon>
        <taxon>Magnoliopsida</taxon>
        <taxon>eudicotyledons</taxon>
        <taxon>Gunneridae</taxon>
        <taxon>Pentapetalae</taxon>
        <taxon>rosids</taxon>
        <taxon>fabids</taxon>
        <taxon>Cucurbitales</taxon>
        <taxon>Cucurbitaceae</taxon>
        <taxon>Benincaseae</taxon>
        <taxon>Cucumis</taxon>
    </lineage>
</organism>